<organism evidence="4 5">
    <name type="scientific">Kineosporia babensis</name>
    <dbReference type="NCBI Taxonomy" id="499548"/>
    <lineage>
        <taxon>Bacteria</taxon>
        <taxon>Bacillati</taxon>
        <taxon>Actinomycetota</taxon>
        <taxon>Actinomycetes</taxon>
        <taxon>Kineosporiales</taxon>
        <taxon>Kineosporiaceae</taxon>
        <taxon>Kineosporia</taxon>
    </lineage>
</organism>
<keyword evidence="1" id="KW-0808">Transferase</keyword>
<evidence type="ECO:0000256" key="2">
    <source>
        <dbReference type="ARBA" id="ARBA00023315"/>
    </source>
</evidence>
<reference evidence="4" key="1">
    <citation type="submission" date="2021-11" db="EMBL/GenBank/DDBJ databases">
        <title>Streptomyces corallinus and Kineosporia corallina sp. nov., two new coral-derived marine actinobacteria.</title>
        <authorList>
            <person name="Buangrab K."/>
            <person name="Sutthacheep M."/>
            <person name="Yeemin T."/>
            <person name="Harunari E."/>
            <person name="Igarashi Y."/>
            <person name="Sripreechasak P."/>
            <person name="Kanchanasin P."/>
            <person name="Tanasupawat S."/>
            <person name="Phongsopitanun W."/>
        </authorList>
    </citation>
    <scope>NUCLEOTIDE SEQUENCE</scope>
    <source>
        <strain evidence="4">JCM 31032</strain>
    </source>
</reference>
<comment type="caution">
    <text evidence="4">The sequence shown here is derived from an EMBL/GenBank/DDBJ whole genome shotgun (WGS) entry which is preliminary data.</text>
</comment>
<keyword evidence="5" id="KW-1185">Reference proteome</keyword>
<dbReference type="SUPFAM" id="SSF52151">
    <property type="entry name" value="FabD/lysophospholipase-like"/>
    <property type="match status" value="1"/>
</dbReference>
<evidence type="ECO:0000259" key="3">
    <source>
        <dbReference type="SMART" id="SM00827"/>
    </source>
</evidence>
<dbReference type="Proteomes" id="UP001138997">
    <property type="component" value="Unassembled WGS sequence"/>
</dbReference>
<evidence type="ECO:0000313" key="4">
    <source>
        <dbReference type="EMBL" id="MCD5315714.1"/>
    </source>
</evidence>
<proteinExistence type="predicted"/>
<dbReference type="InterPro" id="IPR014043">
    <property type="entry name" value="Acyl_transferase_dom"/>
</dbReference>
<dbReference type="GO" id="GO:0004312">
    <property type="term" value="F:fatty acid synthase activity"/>
    <property type="evidence" value="ECO:0007669"/>
    <property type="project" value="TreeGrafter"/>
</dbReference>
<dbReference type="RefSeq" id="WP_231448535.1">
    <property type="nucleotide sequence ID" value="NZ_JAJOMB010000024.1"/>
</dbReference>
<dbReference type="InterPro" id="IPR050091">
    <property type="entry name" value="PKS_NRPS_Biosynth_Enz"/>
</dbReference>
<dbReference type="Gene3D" id="3.40.366.10">
    <property type="entry name" value="Malonyl-Coenzyme A Acyl Carrier Protein, domain 2"/>
    <property type="match status" value="1"/>
</dbReference>
<dbReference type="SUPFAM" id="SSF55048">
    <property type="entry name" value="Probable ACP-binding domain of malonyl-CoA ACP transacylase"/>
    <property type="match status" value="1"/>
</dbReference>
<dbReference type="InterPro" id="IPR016036">
    <property type="entry name" value="Malonyl_transacylase_ACP-bd"/>
</dbReference>
<evidence type="ECO:0000256" key="1">
    <source>
        <dbReference type="ARBA" id="ARBA00022679"/>
    </source>
</evidence>
<dbReference type="Pfam" id="PF00698">
    <property type="entry name" value="Acyl_transf_1"/>
    <property type="match status" value="1"/>
</dbReference>
<protein>
    <submittedName>
        <fullName evidence="4">Acyltransferase domain-containing protein</fullName>
    </submittedName>
</protein>
<dbReference type="SMART" id="SM00827">
    <property type="entry name" value="PKS_AT"/>
    <property type="match status" value="1"/>
</dbReference>
<dbReference type="GO" id="GO:0006633">
    <property type="term" value="P:fatty acid biosynthetic process"/>
    <property type="evidence" value="ECO:0007669"/>
    <property type="project" value="TreeGrafter"/>
</dbReference>
<dbReference type="AlphaFoldDB" id="A0A9X1SXD4"/>
<name>A0A9X1SXD4_9ACTN</name>
<dbReference type="PANTHER" id="PTHR43775:SF51">
    <property type="entry name" value="INACTIVE PHENOLPHTHIOCEROL SYNTHESIS POLYKETIDE SYNTHASE TYPE I PKS1-RELATED"/>
    <property type="match status" value="1"/>
</dbReference>
<dbReference type="PANTHER" id="PTHR43775">
    <property type="entry name" value="FATTY ACID SYNTHASE"/>
    <property type="match status" value="1"/>
</dbReference>
<sequence>MIASPPRRAALLMPGQGAQYPGMGTGLYRRLEPFRTALDEVFDALGPAGTALREDWLSAAPRIPSDDARSSQPLLFALDYALGRVLLELGLQPVYALGHSVGELSAAALAGVFDLRDALAILQQRVAAVGSAPAGGMVAVAATRSEIEPRLIPGVDVAAVNAPRQVVLAGPREPLQAMVQALREDGFTCAPVPSQAPFHSTALRPLADAALPLLKSIPVHPAQLSIFSGYTTQPLGPEQTEDPSYWAAQPVDPVLFWPALSNLSEHEPDVLIECGPGTSLITHARRLPAVRNGRCAVVSLLGPPRNGPGAEFDHFSAAITALVPGQDYIGG</sequence>
<dbReference type="EMBL" id="JAJOMB010000024">
    <property type="protein sequence ID" value="MCD5315714.1"/>
    <property type="molecule type" value="Genomic_DNA"/>
</dbReference>
<keyword evidence="2 4" id="KW-0012">Acyltransferase</keyword>
<dbReference type="InterPro" id="IPR016035">
    <property type="entry name" value="Acyl_Trfase/lysoPLipase"/>
</dbReference>
<feature type="domain" description="Malonyl-CoA:ACP transacylase (MAT)" evidence="3">
    <location>
        <begin position="12"/>
        <end position="326"/>
    </location>
</feature>
<dbReference type="InterPro" id="IPR001227">
    <property type="entry name" value="Ac_transferase_dom_sf"/>
</dbReference>
<evidence type="ECO:0000313" key="5">
    <source>
        <dbReference type="Proteomes" id="UP001138997"/>
    </source>
</evidence>
<gene>
    <name evidence="4" type="ORF">LR394_32945</name>
</gene>
<accession>A0A9X1SXD4</accession>